<organism evidence="2 3">
    <name type="scientific">Ceratodon purpureus</name>
    <name type="common">Fire moss</name>
    <name type="synonym">Dicranum purpureum</name>
    <dbReference type="NCBI Taxonomy" id="3225"/>
    <lineage>
        <taxon>Eukaryota</taxon>
        <taxon>Viridiplantae</taxon>
        <taxon>Streptophyta</taxon>
        <taxon>Embryophyta</taxon>
        <taxon>Bryophyta</taxon>
        <taxon>Bryophytina</taxon>
        <taxon>Bryopsida</taxon>
        <taxon>Dicranidae</taxon>
        <taxon>Pseudoditrichales</taxon>
        <taxon>Ditrichaceae</taxon>
        <taxon>Ceratodon</taxon>
    </lineage>
</organism>
<evidence type="ECO:0000313" key="2">
    <source>
        <dbReference type="EMBL" id="KAG0564517.1"/>
    </source>
</evidence>
<evidence type="ECO:0000256" key="1">
    <source>
        <dbReference type="SAM" id="MobiDB-lite"/>
    </source>
</evidence>
<protein>
    <submittedName>
        <fullName evidence="2">Uncharacterized protein</fullName>
    </submittedName>
</protein>
<reference evidence="2" key="1">
    <citation type="submission" date="2020-06" db="EMBL/GenBank/DDBJ databases">
        <title>WGS assembly of Ceratodon purpureus strain R40.</title>
        <authorList>
            <person name="Carey S.B."/>
            <person name="Jenkins J."/>
            <person name="Shu S."/>
            <person name="Lovell J.T."/>
            <person name="Sreedasyam A."/>
            <person name="Maumus F."/>
            <person name="Tiley G.P."/>
            <person name="Fernandez-Pozo N."/>
            <person name="Barry K."/>
            <person name="Chen C."/>
            <person name="Wang M."/>
            <person name="Lipzen A."/>
            <person name="Daum C."/>
            <person name="Saski C.A."/>
            <person name="Payton A.C."/>
            <person name="Mcbreen J.C."/>
            <person name="Conrad R.E."/>
            <person name="Kollar L.M."/>
            <person name="Olsson S."/>
            <person name="Huttunen S."/>
            <person name="Landis J.B."/>
            <person name="Wickett N.J."/>
            <person name="Johnson M.G."/>
            <person name="Rensing S.A."/>
            <person name="Grimwood J."/>
            <person name="Schmutz J."/>
            <person name="Mcdaniel S.F."/>
        </authorList>
    </citation>
    <scope>NUCLEOTIDE SEQUENCE</scope>
    <source>
        <strain evidence="2">R40</strain>
    </source>
</reference>
<feature type="compositionally biased region" description="Polar residues" evidence="1">
    <location>
        <begin position="97"/>
        <end position="107"/>
    </location>
</feature>
<feature type="non-terminal residue" evidence="2">
    <location>
        <position position="107"/>
    </location>
</feature>
<feature type="compositionally biased region" description="Polar residues" evidence="1">
    <location>
        <begin position="30"/>
        <end position="44"/>
    </location>
</feature>
<dbReference type="AlphaFoldDB" id="A0A8T0H136"/>
<name>A0A8T0H136_CERPU</name>
<dbReference type="EMBL" id="CM026429">
    <property type="protein sequence ID" value="KAG0564517.1"/>
    <property type="molecule type" value="Genomic_DNA"/>
</dbReference>
<dbReference type="Proteomes" id="UP000822688">
    <property type="component" value="Chromosome 8"/>
</dbReference>
<sequence>MHEFQTQLQKLKTHITTHAHNLPHAPAESQADNSLPITEPQTHPSLHPKRHPLSRPVNPPETQLANHHNPCDPSTQIVQKLLISHSTDSSHQKTTKTESSNVPCRQL</sequence>
<gene>
    <name evidence="2" type="ORF">KC19_8G116900</name>
</gene>
<proteinExistence type="predicted"/>
<feature type="region of interest" description="Disordered" evidence="1">
    <location>
        <begin position="1"/>
        <end position="107"/>
    </location>
</feature>
<keyword evidence="3" id="KW-1185">Reference proteome</keyword>
<comment type="caution">
    <text evidence="2">The sequence shown here is derived from an EMBL/GenBank/DDBJ whole genome shotgun (WGS) entry which is preliminary data.</text>
</comment>
<accession>A0A8T0H136</accession>
<evidence type="ECO:0000313" key="3">
    <source>
        <dbReference type="Proteomes" id="UP000822688"/>
    </source>
</evidence>
<feature type="compositionally biased region" description="Polar residues" evidence="1">
    <location>
        <begin position="1"/>
        <end position="10"/>
    </location>
</feature>
<feature type="compositionally biased region" description="Polar residues" evidence="1">
    <location>
        <begin position="60"/>
        <end position="89"/>
    </location>
</feature>